<protein>
    <recommendedName>
        <fullName evidence="7">Radical SAM core domain-containing protein</fullName>
    </recommendedName>
</protein>
<dbReference type="PIRSF" id="PIRSF004869">
    <property type="entry name" value="PflX_prd"/>
    <property type="match status" value="1"/>
</dbReference>
<dbReference type="SFLD" id="SFLDG01101">
    <property type="entry name" value="Uncharacterised_Radical_SAM_Su"/>
    <property type="match status" value="1"/>
</dbReference>
<proteinExistence type="predicted"/>
<keyword evidence="5" id="KW-0408">Iron</keyword>
<comment type="cofactor">
    <cofactor evidence="1">
        <name>[4Fe-4S] cluster</name>
        <dbReference type="ChEBI" id="CHEBI:49883"/>
    </cofactor>
</comment>
<feature type="non-terminal residue" evidence="8">
    <location>
        <position position="1"/>
    </location>
</feature>
<dbReference type="PANTHER" id="PTHR30352">
    <property type="entry name" value="PYRUVATE FORMATE-LYASE-ACTIVATING ENZYME"/>
    <property type="match status" value="1"/>
</dbReference>
<dbReference type="CDD" id="cd01335">
    <property type="entry name" value="Radical_SAM"/>
    <property type="match status" value="1"/>
</dbReference>
<accession>A0A0F9GIS0</accession>
<dbReference type="InterPro" id="IPR007197">
    <property type="entry name" value="rSAM"/>
</dbReference>
<dbReference type="EMBL" id="LAZR01017843">
    <property type="protein sequence ID" value="KKL98729.1"/>
    <property type="molecule type" value="Genomic_DNA"/>
</dbReference>
<evidence type="ECO:0000256" key="3">
    <source>
        <dbReference type="ARBA" id="ARBA00022691"/>
    </source>
</evidence>
<evidence type="ECO:0000256" key="2">
    <source>
        <dbReference type="ARBA" id="ARBA00022485"/>
    </source>
</evidence>
<evidence type="ECO:0000256" key="6">
    <source>
        <dbReference type="ARBA" id="ARBA00023014"/>
    </source>
</evidence>
<dbReference type="InterPro" id="IPR016431">
    <property type="entry name" value="Pyrv-formate_lyase-activ_prd"/>
</dbReference>
<evidence type="ECO:0000256" key="5">
    <source>
        <dbReference type="ARBA" id="ARBA00023004"/>
    </source>
</evidence>
<sequence length="316" mass="35737">YTLAYANPCSFHVDPVEKKPLFHFMPGDRTFSIATSGCGFRCLNCQNWDISQRKPEETKDPRGEELRLTPDRLEGLRRDDMHRLSMFPADVVALAEHFKCTSIAYTYSEPTVFYEYMTDTAKLAHARGLKNIWVTCGYIMPEALNELCGYIDAANVDLKGFNDDIYRKLNAGKLQPILDTLKTLKRRGVWFEVTNLVVPTYTDRLDMIRRMCDWLVANIGPDYPLHFSRFHPAHKLAHLPPTPVGILTQARTIARAAGVRHVYIGNVRGVPDAETTFCPACRKPVVERTIYTVGQMNLDGGKCSFCKTPIAGAWQG</sequence>
<comment type="caution">
    <text evidence="8">The sequence shown here is derived from an EMBL/GenBank/DDBJ whole genome shotgun (WGS) entry which is preliminary data.</text>
</comment>
<evidence type="ECO:0000256" key="4">
    <source>
        <dbReference type="ARBA" id="ARBA00022723"/>
    </source>
</evidence>
<keyword evidence="6" id="KW-0411">Iron-sulfur</keyword>
<dbReference type="SFLD" id="SFLDS00029">
    <property type="entry name" value="Radical_SAM"/>
    <property type="match status" value="1"/>
</dbReference>
<dbReference type="GO" id="GO:0046872">
    <property type="term" value="F:metal ion binding"/>
    <property type="evidence" value="ECO:0007669"/>
    <property type="project" value="UniProtKB-KW"/>
</dbReference>
<dbReference type="PANTHER" id="PTHR30352:SF5">
    <property type="entry name" value="PYRUVATE FORMATE-LYASE 1-ACTIVATING ENZYME"/>
    <property type="match status" value="1"/>
</dbReference>
<dbReference type="InterPro" id="IPR058240">
    <property type="entry name" value="rSAM_sf"/>
</dbReference>
<dbReference type="GO" id="GO:0051539">
    <property type="term" value="F:4 iron, 4 sulfur cluster binding"/>
    <property type="evidence" value="ECO:0007669"/>
    <property type="project" value="UniProtKB-KW"/>
</dbReference>
<dbReference type="Gene3D" id="3.20.20.70">
    <property type="entry name" value="Aldolase class I"/>
    <property type="match status" value="1"/>
</dbReference>
<dbReference type="InterPro" id="IPR013785">
    <property type="entry name" value="Aldolase_TIM"/>
</dbReference>
<dbReference type="InterPro" id="IPR034457">
    <property type="entry name" value="Organic_radical-activating"/>
</dbReference>
<evidence type="ECO:0000259" key="7">
    <source>
        <dbReference type="PROSITE" id="PS51918"/>
    </source>
</evidence>
<dbReference type="GO" id="GO:0003824">
    <property type="term" value="F:catalytic activity"/>
    <property type="evidence" value="ECO:0007669"/>
    <property type="project" value="InterPro"/>
</dbReference>
<evidence type="ECO:0000256" key="1">
    <source>
        <dbReference type="ARBA" id="ARBA00001966"/>
    </source>
</evidence>
<organism evidence="8">
    <name type="scientific">marine sediment metagenome</name>
    <dbReference type="NCBI Taxonomy" id="412755"/>
    <lineage>
        <taxon>unclassified sequences</taxon>
        <taxon>metagenomes</taxon>
        <taxon>ecological metagenomes</taxon>
    </lineage>
</organism>
<feature type="domain" description="Radical SAM core" evidence="7">
    <location>
        <begin position="23"/>
        <end position="260"/>
    </location>
</feature>
<reference evidence="8" key="1">
    <citation type="journal article" date="2015" name="Nature">
        <title>Complex archaea that bridge the gap between prokaryotes and eukaryotes.</title>
        <authorList>
            <person name="Spang A."/>
            <person name="Saw J.H."/>
            <person name="Jorgensen S.L."/>
            <person name="Zaremba-Niedzwiedzka K."/>
            <person name="Martijn J."/>
            <person name="Lind A.E."/>
            <person name="van Eijk R."/>
            <person name="Schleper C."/>
            <person name="Guy L."/>
            <person name="Ettema T.J."/>
        </authorList>
    </citation>
    <scope>NUCLEOTIDE SEQUENCE</scope>
</reference>
<evidence type="ECO:0000313" key="8">
    <source>
        <dbReference type="EMBL" id="KKL98729.1"/>
    </source>
</evidence>
<dbReference type="NCBIfam" id="TIGR04337">
    <property type="entry name" value="AmmeMemoSam_rS"/>
    <property type="match status" value="1"/>
</dbReference>
<keyword evidence="3" id="KW-0949">S-adenosyl-L-methionine</keyword>
<keyword evidence="4" id="KW-0479">Metal-binding</keyword>
<dbReference type="PROSITE" id="PS51918">
    <property type="entry name" value="RADICAL_SAM"/>
    <property type="match status" value="1"/>
</dbReference>
<dbReference type="SUPFAM" id="SSF102114">
    <property type="entry name" value="Radical SAM enzymes"/>
    <property type="match status" value="1"/>
</dbReference>
<dbReference type="AlphaFoldDB" id="A0A0F9GIS0"/>
<keyword evidence="2" id="KW-0004">4Fe-4S</keyword>
<dbReference type="InterPro" id="IPR027596">
    <property type="entry name" value="AmmeMemoSam_rS"/>
</dbReference>
<dbReference type="Pfam" id="PF04055">
    <property type="entry name" value="Radical_SAM"/>
    <property type="match status" value="1"/>
</dbReference>
<name>A0A0F9GIS0_9ZZZZ</name>
<gene>
    <name evidence="8" type="ORF">LCGC14_1821520</name>
</gene>